<reference evidence="3" key="1">
    <citation type="submission" date="2016-10" db="EMBL/GenBank/DDBJ databases">
        <authorList>
            <person name="Varghese N."/>
            <person name="Submissions S."/>
        </authorList>
    </citation>
    <scope>NUCLEOTIDE SEQUENCE [LARGE SCALE GENOMIC DNA]</scope>
    <source>
        <strain evidence="3">CGMCC 1.10370</strain>
    </source>
</reference>
<protein>
    <submittedName>
        <fullName evidence="2">Uncharacterized protein</fullName>
    </submittedName>
</protein>
<dbReference type="STRING" id="739143.SAMN05216297_102408"/>
<gene>
    <name evidence="2" type="ORF">SAMN05216297_102408</name>
</gene>
<accession>A0A1I1MLT5</accession>
<sequence length="86" mass="10632">MVLIQHLCYKRNYKSYIFFEPYKLYKFILAFRIQLIINLYSLITFLLIRLHNTYNPSYELIWFQLLFFSGSYTVFIISYMNLYGLK</sequence>
<keyword evidence="1" id="KW-1133">Transmembrane helix</keyword>
<evidence type="ECO:0000256" key="1">
    <source>
        <dbReference type="SAM" id="Phobius"/>
    </source>
</evidence>
<dbReference type="EMBL" id="FOMH01000002">
    <property type="protein sequence ID" value="SFC82510.1"/>
    <property type="molecule type" value="Genomic_DNA"/>
</dbReference>
<keyword evidence="1" id="KW-0812">Transmembrane</keyword>
<feature type="transmembrane region" description="Helical" evidence="1">
    <location>
        <begin position="24"/>
        <end position="48"/>
    </location>
</feature>
<proteinExistence type="predicted"/>
<feature type="transmembrane region" description="Helical" evidence="1">
    <location>
        <begin position="60"/>
        <end position="82"/>
    </location>
</feature>
<dbReference type="Proteomes" id="UP000199672">
    <property type="component" value="Unassembled WGS sequence"/>
</dbReference>
<dbReference type="AlphaFoldDB" id="A0A1I1MLT5"/>
<evidence type="ECO:0000313" key="2">
    <source>
        <dbReference type="EMBL" id="SFC82510.1"/>
    </source>
</evidence>
<organism evidence="2 3">
    <name type="scientific">Flavobacterium phragmitis</name>
    <dbReference type="NCBI Taxonomy" id="739143"/>
    <lineage>
        <taxon>Bacteria</taxon>
        <taxon>Pseudomonadati</taxon>
        <taxon>Bacteroidota</taxon>
        <taxon>Flavobacteriia</taxon>
        <taxon>Flavobacteriales</taxon>
        <taxon>Flavobacteriaceae</taxon>
        <taxon>Flavobacterium</taxon>
    </lineage>
</organism>
<keyword evidence="3" id="KW-1185">Reference proteome</keyword>
<evidence type="ECO:0000313" key="3">
    <source>
        <dbReference type="Proteomes" id="UP000199672"/>
    </source>
</evidence>
<keyword evidence="1" id="KW-0472">Membrane</keyword>
<name>A0A1I1MLT5_9FLAO</name>